<dbReference type="RefSeq" id="WP_305009380.1">
    <property type="nucleotide sequence ID" value="NZ_JAUQSX010000001.1"/>
</dbReference>
<evidence type="ECO:0000313" key="1">
    <source>
        <dbReference type="EMBL" id="MDO7844727.1"/>
    </source>
</evidence>
<name>A0ABT9A5L6_9BACT</name>
<dbReference type="Proteomes" id="UP001167796">
    <property type="component" value="Unassembled WGS sequence"/>
</dbReference>
<evidence type="ECO:0000313" key="2">
    <source>
        <dbReference type="Proteomes" id="UP001167796"/>
    </source>
</evidence>
<gene>
    <name evidence="1" type="ORF">Q5H92_00040</name>
</gene>
<dbReference type="InterPro" id="IPR049249">
    <property type="entry name" value="DUF6882"/>
</dbReference>
<reference evidence="1" key="1">
    <citation type="submission" date="2023-07" db="EMBL/GenBank/DDBJ databases">
        <authorList>
            <person name="Kim M.K."/>
        </authorList>
    </citation>
    <scope>NUCLEOTIDE SEQUENCE</scope>
    <source>
        <strain evidence="1">M29</strain>
    </source>
</reference>
<dbReference type="Pfam" id="PF21813">
    <property type="entry name" value="DUF6882"/>
    <property type="match status" value="1"/>
</dbReference>
<comment type="caution">
    <text evidence="1">The sequence shown here is derived from an EMBL/GenBank/DDBJ whole genome shotgun (WGS) entry which is preliminary data.</text>
</comment>
<protein>
    <submittedName>
        <fullName evidence="1">Uncharacterized protein</fullName>
    </submittedName>
</protein>
<organism evidence="1 2">
    <name type="scientific">Hymenobacter mellowenesis</name>
    <dbReference type="NCBI Taxonomy" id="3063995"/>
    <lineage>
        <taxon>Bacteria</taxon>
        <taxon>Pseudomonadati</taxon>
        <taxon>Bacteroidota</taxon>
        <taxon>Cytophagia</taxon>
        <taxon>Cytophagales</taxon>
        <taxon>Hymenobacteraceae</taxon>
        <taxon>Hymenobacter</taxon>
    </lineage>
</organism>
<dbReference type="EMBL" id="JAUQSX010000001">
    <property type="protein sequence ID" value="MDO7844727.1"/>
    <property type="molecule type" value="Genomic_DNA"/>
</dbReference>
<accession>A0ABT9A5L6</accession>
<proteinExistence type="predicted"/>
<keyword evidence="2" id="KW-1185">Reference proteome</keyword>
<sequence>MATDFPPAHTEQELLERYAAIAYDKQNDLYEVIGDSSWNADMDAGTISFGPDLVFPLQVLGTFSHSSETWLWAWANVQSNLPARLLTQAEQLQAYGERHGIELLTASEFDATDKDLHLIGIIASGMFGASGYYLANYGQGTMLVTVKSELIDQLPKNDFARIPHAFPQVISTFEMNHRPAFIHYLTQKGYSVTETADAVSAAVDFGTLTATFDHLGRLANLQGHSTAAPTTE</sequence>